<name>A0AAV4BSP1_9GAST</name>
<dbReference type="EMBL" id="BLXT01005342">
    <property type="protein sequence ID" value="GFO22203.1"/>
    <property type="molecule type" value="Genomic_DNA"/>
</dbReference>
<gene>
    <name evidence="2" type="ORF">PoB_004870800</name>
</gene>
<accession>A0AAV4BSP1</accession>
<organism evidence="2 3">
    <name type="scientific">Plakobranchus ocellatus</name>
    <dbReference type="NCBI Taxonomy" id="259542"/>
    <lineage>
        <taxon>Eukaryota</taxon>
        <taxon>Metazoa</taxon>
        <taxon>Spiralia</taxon>
        <taxon>Lophotrochozoa</taxon>
        <taxon>Mollusca</taxon>
        <taxon>Gastropoda</taxon>
        <taxon>Heterobranchia</taxon>
        <taxon>Euthyneura</taxon>
        <taxon>Panpulmonata</taxon>
        <taxon>Sacoglossa</taxon>
        <taxon>Placobranchoidea</taxon>
        <taxon>Plakobranchidae</taxon>
        <taxon>Plakobranchus</taxon>
    </lineage>
</organism>
<proteinExistence type="predicted"/>
<dbReference type="Proteomes" id="UP000735302">
    <property type="component" value="Unassembled WGS sequence"/>
</dbReference>
<reference evidence="2 3" key="1">
    <citation type="journal article" date="2021" name="Elife">
        <title>Chloroplast acquisition without the gene transfer in kleptoplastic sea slugs, Plakobranchus ocellatus.</title>
        <authorList>
            <person name="Maeda T."/>
            <person name="Takahashi S."/>
            <person name="Yoshida T."/>
            <person name="Shimamura S."/>
            <person name="Takaki Y."/>
            <person name="Nagai Y."/>
            <person name="Toyoda A."/>
            <person name="Suzuki Y."/>
            <person name="Arimoto A."/>
            <person name="Ishii H."/>
            <person name="Satoh N."/>
            <person name="Nishiyama T."/>
            <person name="Hasebe M."/>
            <person name="Maruyama T."/>
            <person name="Minagawa J."/>
            <person name="Obokata J."/>
            <person name="Shigenobu S."/>
        </authorList>
    </citation>
    <scope>NUCLEOTIDE SEQUENCE [LARGE SCALE GENOMIC DNA]</scope>
</reference>
<comment type="caution">
    <text evidence="2">The sequence shown here is derived from an EMBL/GenBank/DDBJ whole genome shotgun (WGS) entry which is preliminary data.</text>
</comment>
<evidence type="ECO:0000313" key="2">
    <source>
        <dbReference type="EMBL" id="GFO22203.1"/>
    </source>
</evidence>
<evidence type="ECO:0000313" key="3">
    <source>
        <dbReference type="Proteomes" id="UP000735302"/>
    </source>
</evidence>
<sequence length="143" mass="15612">MSSPQQGDLRLPGPPSVHGADGEARAAAEGTDGHTGPRRHDKAIDTLDLEFDPFDIRMKYTPILTIRNRFLTARSSLVLLRWRAKARANISAETFKHLLTTPPAEGVSRETSSAEFNESMITFCDTPAPTARNSYIEDAGTSA</sequence>
<dbReference type="AlphaFoldDB" id="A0AAV4BSP1"/>
<keyword evidence="3" id="KW-1185">Reference proteome</keyword>
<keyword evidence="2" id="KW-0675">Receptor</keyword>
<evidence type="ECO:0000256" key="1">
    <source>
        <dbReference type="SAM" id="MobiDB-lite"/>
    </source>
</evidence>
<feature type="region of interest" description="Disordered" evidence="1">
    <location>
        <begin position="1"/>
        <end position="42"/>
    </location>
</feature>
<protein>
    <submittedName>
        <fullName evidence="2">Egf-like module-containing mucin-like hormone receptor-like 1</fullName>
    </submittedName>
</protein>